<evidence type="ECO:0000256" key="1">
    <source>
        <dbReference type="SAM" id="Coils"/>
    </source>
</evidence>
<keyword evidence="1" id="KW-0175">Coiled coil</keyword>
<comment type="caution">
    <text evidence="4">The sequence shown here is derived from an EMBL/GenBank/DDBJ whole genome shotgun (WGS) entry which is preliminary data.</text>
</comment>
<accession>A0AA41WX20</accession>
<dbReference type="EMBL" id="JAMYWC010000005">
    <property type="protein sequence ID" value="MCP1174398.1"/>
    <property type="molecule type" value="Genomic_DNA"/>
</dbReference>
<proteinExistence type="predicted"/>
<organism evidence="4 5">
    <name type="scientific">Ralstonia chuxiongensis</name>
    <dbReference type="NCBI Taxonomy" id="2957504"/>
    <lineage>
        <taxon>Bacteria</taxon>
        <taxon>Pseudomonadati</taxon>
        <taxon>Pseudomonadota</taxon>
        <taxon>Betaproteobacteria</taxon>
        <taxon>Burkholderiales</taxon>
        <taxon>Burkholderiaceae</taxon>
        <taxon>Ralstonia</taxon>
    </lineage>
</organism>
<dbReference type="RefSeq" id="WP_253539876.1">
    <property type="nucleotide sequence ID" value="NZ_JAMYWC010000005.1"/>
</dbReference>
<evidence type="ECO:0000256" key="2">
    <source>
        <dbReference type="SAM" id="MobiDB-lite"/>
    </source>
</evidence>
<evidence type="ECO:0000313" key="5">
    <source>
        <dbReference type="Proteomes" id="UP001162793"/>
    </source>
</evidence>
<dbReference type="Proteomes" id="UP001162793">
    <property type="component" value="Unassembled WGS sequence"/>
</dbReference>
<reference evidence="5" key="1">
    <citation type="journal article" date="2023" name="Front. Microbiol.">
        <title>Ralstonia chuxiongensis sp. nov., Ralstonia mojiangensis sp. nov., and Ralstonia soli sp. nov., isolated from tobacco fields, are three novel species in the family Burkholderiaceae.</title>
        <authorList>
            <person name="Lu C.H."/>
            <person name="Zhang Y.Y."/>
            <person name="Jiang N."/>
            <person name="Chen W."/>
            <person name="Shao X."/>
            <person name="Zhao Z.M."/>
            <person name="Lu W.L."/>
            <person name="Hu X."/>
            <person name="Xi Y.X."/>
            <person name="Zou S.Y."/>
            <person name="Wei Q.J."/>
            <person name="Lin Z.L."/>
            <person name="Gong L."/>
            <person name="Gai X.T."/>
            <person name="Zhang L.Q."/>
            <person name="Li J.Y."/>
            <person name="Jin Y."/>
            <person name="Xia Z.Y."/>
        </authorList>
    </citation>
    <scope>NUCLEOTIDE SEQUENCE [LARGE SCALE GENOMIC DNA]</scope>
    <source>
        <strain evidence="5">21YRMH01-3</strain>
    </source>
</reference>
<feature type="region of interest" description="Disordered" evidence="2">
    <location>
        <begin position="108"/>
        <end position="127"/>
    </location>
</feature>
<feature type="signal peptide" evidence="3">
    <location>
        <begin position="1"/>
        <end position="24"/>
    </location>
</feature>
<feature type="chain" id="PRO_5041375887" evidence="3">
    <location>
        <begin position="25"/>
        <end position="173"/>
    </location>
</feature>
<sequence>MNFAIVRLLAVAAVAAAAAWGWQANRYETTIEQMQRDHARERQVAVDTVVTALQAAIARHRQLTDQLDALDRTHFSEMQHATAENTRLQRALAAGDVRMSVRARCRPDARAGAGEDQPGAGLGDGAAGRCELSGEDAADLVDLFAGAERDAEKLRYFQARERALEGAGVCVEP</sequence>
<dbReference type="GO" id="GO:0044659">
    <property type="term" value="P:viral release from host cell by cytolysis"/>
    <property type="evidence" value="ECO:0007669"/>
    <property type="project" value="InterPro"/>
</dbReference>
<gene>
    <name evidence="4" type="ORF">NKG59_18705</name>
</gene>
<dbReference type="Pfam" id="PF03245">
    <property type="entry name" value="Phage_lysis"/>
    <property type="match status" value="1"/>
</dbReference>
<evidence type="ECO:0000313" key="4">
    <source>
        <dbReference type="EMBL" id="MCP1174398.1"/>
    </source>
</evidence>
<evidence type="ECO:0000256" key="3">
    <source>
        <dbReference type="SAM" id="SignalP"/>
    </source>
</evidence>
<keyword evidence="5" id="KW-1185">Reference proteome</keyword>
<name>A0AA41WX20_9RALS</name>
<protein>
    <submittedName>
        <fullName evidence="4">Lysis protein</fullName>
    </submittedName>
</protein>
<dbReference type="InterPro" id="IPR004929">
    <property type="entry name" value="I-spanin"/>
</dbReference>
<dbReference type="AlphaFoldDB" id="A0AA41WX20"/>
<feature type="coiled-coil region" evidence="1">
    <location>
        <begin position="24"/>
        <end position="73"/>
    </location>
</feature>
<keyword evidence="3" id="KW-0732">Signal</keyword>